<keyword evidence="3" id="KW-0285">Flavoprotein</keyword>
<dbReference type="GO" id="GO:0003997">
    <property type="term" value="F:acyl-CoA oxidase activity"/>
    <property type="evidence" value="ECO:0007669"/>
    <property type="project" value="InterPro"/>
</dbReference>
<dbReference type="Proteomes" id="UP000770661">
    <property type="component" value="Unassembled WGS sequence"/>
</dbReference>
<dbReference type="GO" id="GO:0033540">
    <property type="term" value="P:fatty acid beta-oxidation using acyl-CoA oxidase"/>
    <property type="evidence" value="ECO:0007669"/>
    <property type="project" value="TreeGrafter"/>
</dbReference>
<dbReference type="Gene3D" id="2.40.110.10">
    <property type="entry name" value="Butyryl-CoA Dehydrogenase, subunit A, domain 2"/>
    <property type="match status" value="1"/>
</dbReference>
<comment type="caution">
    <text evidence="6">The sequence shown here is derived from an EMBL/GenBank/DDBJ whole genome shotgun (WGS) entry which is preliminary data.</text>
</comment>
<dbReference type="Pfam" id="PF14749">
    <property type="entry name" value="Acyl-CoA_ox_N"/>
    <property type="match status" value="1"/>
</dbReference>
<evidence type="ECO:0000256" key="3">
    <source>
        <dbReference type="ARBA" id="ARBA00022630"/>
    </source>
</evidence>
<evidence type="ECO:0000256" key="1">
    <source>
        <dbReference type="ARBA" id="ARBA00001974"/>
    </source>
</evidence>
<dbReference type="GO" id="GO:0005504">
    <property type="term" value="F:fatty acid binding"/>
    <property type="evidence" value="ECO:0007669"/>
    <property type="project" value="TreeGrafter"/>
</dbReference>
<dbReference type="PANTHER" id="PTHR10909">
    <property type="entry name" value="ELECTRON TRANSPORT OXIDOREDUCTASE"/>
    <property type="match status" value="1"/>
</dbReference>
<organism evidence="6 7">
    <name type="scientific">Chionoecetes opilio</name>
    <name type="common">Atlantic snow crab</name>
    <name type="synonym">Cancer opilio</name>
    <dbReference type="NCBI Taxonomy" id="41210"/>
    <lineage>
        <taxon>Eukaryota</taxon>
        <taxon>Metazoa</taxon>
        <taxon>Ecdysozoa</taxon>
        <taxon>Arthropoda</taxon>
        <taxon>Crustacea</taxon>
        <taxon>Multicrustacea</taxon>
        <taxon>Malacostraca</taxon>
        <taxon>Eumalacostraca</taxon>
        <taxon>Eucarida</taxon>
        <taxon>Decapoda</taxon>
        <taxon>Pleocyemata</taxon>
        <taxon>Brachyura</taxon>
        <taxon>Eubrachyura</taxon>
        <taxon>Majoidea</taxon>
        <taxon>Majidae</taxon>
        <taxon>Chionoecetes</taxon>
    </lineage>
</organism>
<feature type="domain" description="Acyl-coenzyme A oxidase N-terminal" evidence="5">
    <location>
        <begin position="24"/>
        <end position="142"/>
    </location>
</feature>
<dbReference type="SUPFAM" id="SSF56645">
    <property type="entry name" value="Acyl-CoA dehydrogenase NM domain-like"/>
    <property type="match status" value="1"/>
</dbReference>
<gene>
    <name evidence="6" type="primary">ACOX1_0</name>
    <name evidence="6" type="ORF">GWK47_000527</name>
</gene>
<dbReference type="InterPro" id="IPR009100">
    <property type="entry name" value="AcylCoA_DH/oxidase_NM_dom_sf"/>
</dbReference>
<dbReference type="PANTHER" id="PTHR10909:SF250">
    <property type="entry name" value="PEROXISOMAL ACYL-COENZYME A OXIDASE 1"/>
    <property type="match status" value="1"/>
</dbReference>
<evidence type="ECO:0000313" key="7">
    <source>
        <dbReference type="Proteomes" id="UP000770661"/>
    </source>
</evidence>
<reference evidence="6" key="1">
    <citation type="submission" date="2020-07" db="EMBL/GenBank/DDBJ databases">
        <title>The High-quality genome of the commercially important snow crab, Chionoecetes opilio.</title>
        <authorList>
            <person name="Jeong J.-H."/>
            <person name="Ryu S."/>
        </authorList>
    </citation>
    <scope>NUCLEOTIDE SEQUENCE</scope>
    <source>
        <strain evidence="6">MADBK_172401_WGS</strain>
        <tissue evidence="6">Digestive gland</tissue>
    </source>
</reference>
<proteinExistence type="predicted"/>
<dbReference type="InterPro" id="IPR012258">
    <property type="entry name" value="Acyl-CoA_oxidase"/>
</dbReference>
<name>A0A8J4YA18_CHIOP</name>
<evidence type="ECO:0000259" key="5">
    <source>
        <dbReference type="Pfam" id="PF14749"/>
    </source>
</evidence>
<keyword evidence="4" id="KW-0274">FAD</keyword>
<dbReference type="Gene3D" id="1.10.540.10">
    <property type="entry name" value="Acyl-CoA dehydrogenase/oxidase, N-terminal domain"/>
    <property type="match status" value="1"/>
</dbReference>
<dbReference type="GO" id="GO:0055088">
    <property type="term" value="P:lipid homeostasis"/>
    <property type="evidence" value="ECO:0007669"/>
    <property type="project" value="TreeGrafter"/>
</dbReference>
<evidence type="ECO:0000256" key="4">
    <source>
        <dbReference type="ARBA" id="ARBA00022827"/>
    </source>
</evidence>
<keyword evidence="7" id="KW-1185">Reference proteome</keyword>
<comment type="cofactor">
    <cofactor evidence="1">
        <name>FAD</name>
        <dbReference type="ChEBI" id="CHEBI:57692"/>
    </cofactor>
</comment>
<dbReference type="InterPro" id="IPR037069">
    <property type="entry name" value="AcylCoA_DH/ox_N_sf"/>
</dbReference>
<dbReference type="AlphaFoldDB" id="A0A8J4YA18"/>
<accession>A0A8J4YA18</accession>
<dbReference type="EMBL" id="JACEEZ010008336">
    <property type="protein sequence ID" value="KAG0723382.1"/>
    <property type="molecule type" value="Genomic_DNA"/>
</dbReference>
<comment type="pathway">
    <text evidence="2">Lipid metabolism; peroxisomal fatty acid beta-oxidation.</text>
</comment>
<dbReference type="InterPro" id="IPR046373">
    <property type="entry name" value="Acyl-CoA_Oxase/DH_mid-dom_sf"/>
</dbReference>
<dbReference type="InterPro" id="IPR029320">
    <property type="entry name" value="Acyl-CoA_ox_N"/>
</dbReference>
<protein>
    <submittedName>
        <fullName evidence="6">Peroxisomal acyl-coenzyme A oxidase 1</fullName>
    </submittedName>
</protein>
<dbReference type="GO" id="GO:0071949">
    <property type="term" value="F:FAD binding"/>
    <property type="evidence" value="ECO:0007669"/>
    <property type="project" value="InterPro"/>
</dbReference>
<dbReference type="OrthoDB" id="538336at2759"/>
<evidence type="ECO:0000256" key="2">
    <source>
        <dbReference type="ARBA" id="ARBA00004846"/>
    </source>
</evidence>
<evidence type="ECO:0000313" key="6">
    <source>
        <dbReference type="EMBL" id="KAG0723382.1"/>
    </source>
</evidence>
<sequence>MAGLKGAAGCVEELRRERAGCSFNTEELTNILDGGKNITTRRREIEDLMCGDPVFKDEVPTEYLSHEDRYTNEVRKVCHLTRKMAQHNISSRELGITSVTNLLRDGNPLALHQSMFTNAVLGLASPEQQRRWVSLAQNNTIIGTYVQTELGHGTFIRGLETTATYDPKTEEFILHTPTVTATKWWPGGLGKTCNAAIVMAQLHSQDKCRGPHPFFVQLRDFDTHHMLPDDAPWLGDVTSGSPLSPR</sequence>
<dbReference type="FunFam" id="1.10.540.10:FF:000006">
    <property type="entry name" value="Acyl-coenzyme A oxidase"/>
    <property type="match status" value="1"/>
</dbReference>
<dbReference type="GO" id="GO:0005777">
    <property type="term" value="C:peroxisome"/>
    <property type="evidence" value="ECO:0007669"/>
    <property type="project" value="InterPro"/>
</dbReference>